<name>A0A202EAK2_9EURY</name>
<accession>A0A202EAK2</accession>
<dbReference type="Proteomes" id="UP000196084">
    <property type="component" value="Unassembled WGS sequence"/>
</dbReference>
<protein>
    <recommendedName>
        <fullName evidence="1">DUF7344 domain-containing protein</fullName>
    </recommendedName>
</protein>
<proteinExistence type="predicted"/>
<dbReference type="InterPro" id="IPR036388">
    <property type="entry name" value="WH-like_DNA-bd_sf"/>
</dbReference>
<dbReference type="OrthoDB" id="247722at2157"/>
<reference evidence="2 3" key="1">
    <citation type="submission" date="2017-02" db="EMBL/GenBank/DDBJ databases">
        <title>Natronthermophilus aegyptiacus gen. nov.,sp. nov., an aerobic, extremely halophilic alkalithermophilic archaeon isolated from the athalassohaline Wadi An Natrun, Egypt.</title>
        <authorList>
            <person name="Zhao B."/>
        </authorList>
    </citation>
    <scope>NUCLEOTIDE SEQUENCE [LARGE SCALE GENOMIC DNA]</scope>
    <source>
        <strain evidence="2 3">CGMCC 1.3597</strain>
    </source>
</reference>
<sequence length="123" mass="13671">MHPETIDRTYKLLSNACRRQLLYLLLESEQWTVDTLARRLTAWEQETPAPAVTESETKQVKATLVHTHLPRLADHGAIEYDADREAVAPGSRFDEVCSFVDRARAVELGGSTSTQASSGELTS</sequence>
<evidence type="ECO:0000313" key="3">
    <source>
        <dbReference type="Proteomes" id="UP000196084"/>
    </source>
</evidence>
<dbReference type="EMBL" id="MWPH01000002">
    <property type="protein sequence ID" value="OVE85198.1"/>
    <property type="molecule type" value="Genomic_DNA"/>
</dbReference>
<dbReference type="SUPFAM" id="SSF46785">
    <property type="entry name" value="Winged helix' DNA-binding domain"/>
    <property type="match status" value="1"/>
</dbReference>
<dbReference type="InterPro" id="IPR055768">
    <property type="entry name" value="DUF7344"/>
</dbReference>
<evidence type="ECO:0000313" key="2">
    <source>
        <dbReference type="EMBL" id="OVE85198.1"/>
    </source>
</evidence>
<keyword evidence="3" id="KW-1185">Reference proteome</keyword>
<organism evidence="2 3">
    <name type="scientific">Natronolimnobius baerhuensis</name>
    <dbReference type="NCBI Taxonomy" id="253108"/>
    <lineage>
        <taxon>Archaea</taxon>
        <taxon>Methanobacteriati</taxon>
        <taxon>Methanobacteriota</taxon>
        <taxon>Stenosarchaea group</taxon>
        <taxon>Halobacteria</taxon>
        <taxon>Halobacteriales</taxon>
        <taxon>Natrialbaceae</taxon>
        <taxon>Natronolimnobius</taxon>
    </lineage>
</organism>
<dbReference type="AlphaFoldDB" id="A0A202EAK2"/>
<gene>
    <name evidence="2" type="ORF">B2G88_09085</name>
</gene>
<dbReference type="Pfam" id="PF24035">
    <property type="entry name" value="DUF7344"/>
    <property type="match status" value="1"/>
</dbReference>
<dbReference type="RefSeq" id="WP_087714587.1">
    <property type="nucleotide sequence ID" value="NZ_MWPH01000002.1"/>
</dbReference>
<comment type="caution">
    <text evidence="2">The sequence shown here is derived from an EMBL/GenBank/DDBJ whole genome shotgun (WGS) entry which is preliminary data.</text>
</comment>
<dbReference type="Gene3D" id="1.10.10.10">
    <property type="entry name" value="Winged helix-like DNA-binding domain superfamily/Winged helix DNA-binding domain"/>
    <property type="match status" value="1"/>
</dbReference>
<dbReference type="InterPro" id="IPR036390">
    <property type="entry name" value="WH_DNA-bd_sf"/>
</dbReference>
<evidence type="ECO:0000259" key="1">
    <source>
        <dbReference type="Pfam" id="PF24035"/>
    </source>
</evidence>
<feature type="domain" description="DUF7344" evidence="1">
    <location>
        <begin position="10"/>
        <end position="87"/>
    </location>
</feature>